<proteinExistence type="predicted"/>
<sequence>MPQDSTLQTDWVIQTVPEDVWKLIFEIYFHEISRQPSEFIRLSHVCSLWRSIVNNAPELWTDVGLDISFNERKKWTCKPNTELLSLILSRSRTMPLTMSLEGGALTRVHIKSRHLKHLKVFLRATQRAKRLRLNIVLISNLLQSEIDVYDTFKKELLRFPASQLEHLALELFMPDMLVNAVPLLSYFWKAAPLLRSFVSYGNRLLTEDVRALRNARFPFRQLTVLGIEIDVRAFFKLLPLTPSLVSGTFVLAVEEDIIFYKMKCVRLDGLKDLTLMTMQDDRDDYWDSEDEDEQEDGEPLMQILEYIVTPHLKTLSLCFWKHSWSFDCFCTFMNRTPSPPRIEDFTFDPVGVPEEDQIECLELLPFLQILSLTINHFVKDVDEDDLVGRALFAAMQQRDTETAAFVLCPRLEKVVVGYNALSSAAKTIFPEMVEGRWRDSLKKGRQSEVVVRVGDPGESLLVLKRSGLNFRIE</sequence>
<gene>
    <name evidence="1" type="ORF">CVT26_000475</name>
</gene>
<reference evidence="1 2" key="1">
    <citation type="journal article" date="2018" name="Evol. Lett.">
        <title>Horizontal gene cluster transfer increased hallucinogenic mushroom diversity.</title>
        <authorList>
            <person name="Reynolds H.T."/>
            <person name="Vijayakumar V."/>
            <person name="Gluck-Thaler E."/>
            <person name="Korotkin H.B."/>
            <person name="Matheny P.B."/>
            <person name="Slot J.C."/>
        </authorList>
    </citation>
    <scope>NUCLEOTIDE SEQUENCE [LARGE SCALE GENOMIC DNA]</scope>
    <source>
        <strain evidence="1 2">SRW20</strain>
    </source>
</reference>
<evidence type="ECO:0000313" key="2">
    <source>
        <dbReference type="Proteomes" id="UP000284706"/>
    </source>
</evidence>
<name>A0A409VGY2_9AGAR</name>
<dbReference type="STRING" id="231916.A0A409VGY2"/>
<organism evidence="1 2">
    <name type="scientific">Gymnopilus dilepis</name>
    <dbReference type="NCBI Taxonomy" id="231916"/>
    <lineage>
        <taxon>Eukaryota</taxon>
        <taxon>Fungi</taxon>
        <taxon>Dikarya</taxon>
        <taxon>Basidiomycota</taxon>
        <taxon>Agaricomycotina</taxon>
        <taxon>Agaricomycetes</taxon>
        <taxon>Agaricomycetidae</taxon>
        <taxon>Agaricales</taxon>
        <taxon>Agaricineae</taxon>
        <taxon>Hymenogastraceae</taxon>
        <taxon>Gymnopilus</taxon>
    </lineage>
</organism>
<accession>A0A409VGY2</accession>
<dbReference type="EMBL" id="NHYE01005651">
    <property type="protein sequence ID" value="PPQ65518.1"/>
    <property type="molecule type" value="Genomic_DNA"/>
</dbReference>
<dbReference type="InParanoid" id="A0A409VGY2"/>
<comment type="caution">
    <text evidence="1">The sequence shown here is derived from an EMBL/GenBank/DDBJ whole genome shotgun (WGS) entry which is preliminary data.</text>
</comment>
<dbReference type="Proteomes" id="UP000284706">
    <property type="component" value="Unassembled WGS sequence"/>
</dbReference>
<protein>
    <submittedName>
        <fullName evidence="1">Uncharacterized protein</fullName>
    </submittedName>
</protein>
<dbReference type="OrthoDB" id="3172239at2759"/>
<evidence type="ECO:0000313" key="1">
    <source>
        <dbReference type="EMBL" id="PPQ65518.1"/>
    </source>
</evidence>
<keyword evidence="2" id="KW-1185">Reference proteome</keyword>
<dbReference type="AlphaFoldDB" id="A0A409VGY2"/>